<dbReference type="Pfam" id="PF07677">
    <property type="entry name" value="A2M_recep"/>
    <property type="match status" value="1"/>
</dbReference>
<feature type="domain" description="Alpha-macroglobulin receptor-binding" evidence="1">
    <location>
        <begin position="50"/>
        <end position="143"/>
    </location>
</feature>
<dbReference type="InterPro" id="IPR009048">
    <property type="entry name" value="A-macroglobulin_rcpt-bd"/>
</dbReference>
<evidence type="ECO:0000313" key="3">
    <source>
        <dbReference type="Proteomes" id="UP001651158"/>
    </source>
</evidence>
<evidence type="ECO:0000259" key="1">
    <source>
        <dbReference type="SMART" id="SM01361"/>
    </source>
</evidence>
<reference evidence="2 3" key="1">
    <citation type="journal article" date="2022" name="Front. Cell. Infect. Microbiol.">
        <title>The Genomes of Two Strains of Taenia crassiceps the Animal Model for the Study of Human Cysticercosis.</title>
        <authorList>
            <person name="Bobes R.J."/>
            <person name="Estrada K."/>
            <person name="Rios-Valencia D.G."/>
            <person name="Calderon-Gallegos A."/>
            <person name="de la Torre P."/>
            <person name="Carrero J.C."/>
            <person name="Sanchez-Flores A."/>
            <person name="Laclette J.P."/>
        </authorList>
    </citation>
    <scope>NUCLEOTIDE SEQUENCE [LARGE SCALE GENOMIC DNA]</scope>
    <source>
        <strain evidence="2">WFUcys</strain>
    </source>
</reference>
<accession>A0ABR4Q4P9</accession>
<dbReference type="EMBL" id="JAKROA010000011">
    <property type="protein sequence ID" value="KAL5104584.1"/>
    <property type="molecule type" value="Genomic_DNA"/>
</dbReference>
<dbReference type="SMART" id="SM01361">
    <property type="entry name" value="A2M_recep"/>
    <property type="match status" value="1"/>
</dbReference>
<dbReference type="Proteomes" id="UP001651158">
    <property type="component" value="Unassembled WGS sequence"/>
</dbReference>
<keyword evidence="3" id="KW-1185">Reference proteome</keyword>
<comment type="caution">
    <text evidence="2">The sequence shown here is derived from an EMBL/GenBank/DDBJ whole genome shotgun (WGS) entry which is preliminary data.</text>
</comment>
<dbReference type="Gene3D" id="2.60.40.690">
    <property type="entry name" value="Alpha-macroglobulin, receptor-binding domain"/>
    <property type="match status" value="1"/>
</dbReference>
<gene>
    <name evidence="2" type="ORF">TcWFU_000700</name>
</gene>
<organism evidence="2 3">
    <name type="scientific">Taenia crassiceps</name>
    <dbReference type="NCBI Taxonomy" id="6207"/>
    <lineage>
        <taxon>Eukaryota</taxon>
        <taxon>Metazoa</taxon>
        <taxon>Spiralia</taxon>
        <taxon>Lophotrochozoa</taxon>
        <taxon>Platyhelminthes</taxon>
        <taxon>Cestoda</taxon>
        <taxon>Eucestoda</taxon>
        <taxon>Cyclophyllidea</taxon>
        <taxon>Taeniidae</taxon>
        <taxon>Taenia</taxon>
    </lineage>
</organism>
<name>A0ABR4Q4P9_9CEST</name>
<dbReference type="InterPro" id="IPR036595">
    <property type="entry name" value="A-macroglobulin_rcpt-bd_sf"/>
</dbReference>
<evidence type="ECO:0000313" key="2">
    <source>
        <dbReference type="EMBL" id="KAL5104584.1"/>
    </source>
</evidence>
<sequence>MFAYLPVLVVKLSGCPTIVSLVEKLDYQQCQHVPTPSVHRLQRPTRAKSTGMLLVTVQLPSGWIVTKSELVKVPHNADVMKVEPDAHKQEVSVYFNGFQEEDGDAERCFTVPLHQRILVQEAQPGLVTAHDYYNPQEIVQALLHLNSCQLYWDSMHEINA</sequence>
<protein>
    <recommendedName>
        <fullName evidence="1">Alpha-macroglobulin receptor-binding domain-containing protein</fullName>
    </recommendedName>
</protein>
<dbReference type="SUPFAM" id="SSF49410">
    <property type="entry name" value="Alpha-macroglobulin receptor domain"/>
    <property type="match status" value="1"/>
</dbReference>
<proteinExistence type="predicted"/>